<comment type="caution">
    <text evidence="1">The sequence shown here is derived from an EMBL/GenBank/DDBJ whole genome shotgun (WGS) entry which is preliminary data.</text>
</comment>
<proteinExistence type="predicted"/>
<dbReference type="Proteomes" id="UP000292347">
    <property type="component" value="Unassembled WGS sequence"/>
</dbReference>
<reference evidence="1 2" key="1">
    <citation type="submission" date="2019-01" db="EMBL/GenBank/DDBJ databases">
        <title>Sphingomonas mucosissima sp. nov. and Sphingomonas desiccabilis sp. nov., from biological soil crusts in the Colorado Plateau, USA.</title>
        <authorList>
            <person name="Zhu D."/>
        </authorList>
    </citation>
    <scope>NUCLEOTIDE SEQUENCE [LARGE SCALE GENOMIC DNA]</scope>
    <source>
        <strain evidence="1 2">CP1D</strain>
    </source>
</reference>
<dbReference type="RefSeq" id="WP_129340212.1">
    <property type="nucleotide sequence ID" value="NZ_JACIDD010000001.1"/>
</dbReference>
<dbReference type="AlphaFoldDB" id="A0A4Q2IYN0"/>
<evidence type="ECO:0000313" key="2">
    <source>
        <dbReference type="Proteomes" id="UP000292347"/>
    </source>
</evidence>
<name>A0A4Q2IYN0_9SPHN</name>
<evidence type="ECO:0000313" key="1">
    <source>
        <dbReference type="EMBL" id="RXZ34423.1"/>
    </source>
</evidence>
<dbReference type="OrthoDB" id="7589706at2"/>
<dbReference type="EMBL" id="SDPT01000001">
    <property type="protein sequence ID" value="RXZ34423.1"/>
    <property type="molecule type" value="Genomic_DNA"/>
</dbReference>
<keyword evidence="2" id="KW-1185">Reference proteome</keyword>
<organism evidence="1 2">
    <name type="scientific">Sphingomonas desiccabilis</name>
    <dbReference type="NCBI Taxonomy" id="429134"/>
    <lineage>
        <taxon>Bacteria</taxon>
        <taxon>Pseudomonadati</taxon>
        <taxon>Pseudomonadota</taxon>
        <taxon>Alphaproteobacteria</taxon>
        <taxon>Sphingomonadales</taxon>
        <taxon>Sphingomonadaceae</taxon>
        <taxon>Sphingomonas</taxon>
    </lineage>
</organism>
<protein>
    <submittedName>
        <fullName evidence="1">Uncharacterized protein</fullName>
    </submittedName>
</protein>
<accession>A0A4Q2IYN0</accession>
<gene>
    <name evidence="1" type="ORF">EO081_01655</name>
</gene>
<sequence>MNFFNLNPRTIAQGGADFRKYARAMICGTYDEAAYDEAMQRRGGIVSLPGAIIALIEFGIRDPEGVTHGASRITRCSRDTVKAFLKAFTGSEPNRHLFFLSGGSLTVHRETRLYDLPETIFAA</sequence>